<dbReference type="AlphaFoldDB" id="A0A818JEC7"/>
<dbReference type="Pfam" id="PF11779">
    <property type="entry name" value="SPT_ssu-like"/>
    <property type="match status" value="2"/>
</dbReference>
<keyword evidence="5" id="KW-0746">Sphingolipid metabolism</keyword>
<protein>
    <submittedName>
        <fullName evidence="16">Uncharacterized protein</fullName>
    </submittedName>
</protein>
<name>A0A818JEC7_9BILA</name>
<evidence type="ECO:0000313" key="19">
    <source>
        <dbReference type="Proteomes" id="UP000663832"/>
    </source>
</evidence>
<dbReference type="Proteomes" id="UP000663881">
    <property type="component" value="Unassembled WGS sequence"/>
</dbReference>
<dbReference type="InterPro" id="IPR024512">
    <property type="entry name" value="Ser_palmitoyltrfase_ssu-like"/>
</dbReference>
<evidence type="ECO:0000313" key="17">
    <source>
        <dbReference type="EMBL" id="CAF3623091.1"/>
    </source>
</evidence>
<dbReference type="OrthoDB" id="202672at2759"/>
<evidence type="ECO:0000256" key="9">
    <source>
        <dbReference type="ARBA" id="ARBA00038370"/>
    </source>
</evidence>
<dbReference type="Proteomes" id="UP000663844">
    <property type="component" value="Unassembled WGS sequence"/>
</dbReference>
<comment type="caution">
    <text evidence="16">The sequence shown here is derived from an EMBL/GenBank/DDBJ whole genome shotgun (WGS) entry which is preliminary data.</text>
</comment>
<dbReference type="GO" id="GO:0004758">
    <property type="term" value="F:serine C-palmitoyltransferase activity"/>
    <property type="evidence" value="ECO:0007669"/>
    <property type="project" value="TreeGrafter"/>
</dbReference>
<dbReference type="GO" id="GO:0046513">
    <property type="term" value="P:ceramide biosynthetic process"/>
    <property type="evidence" value="ECO:0007669"/>
    <property type="project" value="TreeGrafter"/>
</dbReference>
<dbReference type="Proteomes" id="UP000663891">
    <property type="component" value="Unassembled WGS sequence"/>
</dbReference>
<evidence type="ECO:0000256" key="8">
    <source>
        <dbReference type="ARBA" id="ARBA00023136"/>
    </source>
</evidence>
<dbReference type="EMBL" id="CAJNOM010000047">
    <property type="protein sequence ID" value="CAF0912504.1"/>
    <property type="molecule type" value="Genomic_DNA"/>
</dbReference>
<evidence type="ECO:0000313" key="11">
    <source>
        <dbReference type="EMBL" id="CAF0749141.1"/>
    </source>
</evidence>
<dbReference type="Proteomes" id="UP000663868">
    <property type="component" value="Unassembled WGS sequence"/>
</dbReference>
<evidence type="ECO:0000313" key="15">
    <source>
        <dbReference type="EMBL" id="CAF1324092.1"/>
    </source>
</evidence>
<dbReference type="EMBL" id="CAJOBB010000053">
    <property type="protein sequence ID" value="CAF3534516.1"/>
    <property type="molecule type" value="Genomic_DNA"/>
</dbReference>
<comment type="subcellular location">
    <subcellularLocation>
        <location evidence="1">Endoplasmic reticulum membrane</location>
        <topology evidence="1">Multi-pass membrane protein</topology>
    </subcellularLocation>
</comment>
<keyword evidence="7" id="KW-0443">Lipid metabolism</keyword>
<keyword evidence="4" id="KW-0256">Endoplasmic reticulum</keyword>
<dbReference type="EMBL" id="CAJOAZ010000347">
    <property type="protein sequence ID" value="CAF3623091.1"/>
    <property type="molecule type" value="Genomic_DNA"/>
</dbReference>
<feature type="transmembrane region" description="Helical" evidence="10">
    <location>
        <begin position="93"/>
        <end position="116"/>
    </location>
</feature>
<dbReference type="GO" id="GO:0017059">
    <property type="term" value="C:serine palmitoyltransferase complex"/>
    <property type="evidence" value="ECO:0007669"/>
    <property type="project" value="TreeGrafter"/>
</dbReference>
<evidence type="ECO:0000256" key="1">
    <source>
        <dbReference type="ARBA" id="ARBA00004477"/>
    </source>
</evidence>
<dbReference type="InterPro" id="IPR051900">
    <property type="entry name" value="SPT_small_subunit"/>
</dbReference>
<dbReference type="EMBL" id="CAJNOM010000289">
    <property type="protein sequence ID" value="CAF1324092.1"/>
    <property type="molecule type" value="Genomic_DNA"/>
</dbReference>
<accession>A0A818JEC7</accession>
<comment type="similarity">
    <text evidence="9">Belongs to the SPTSS family. SPTSSA subfamily.</text>
</comment>
<comment type="pathway">
    <text evidence="2">Lipid metabolism.</text>
</comment>
<dbReference type="Proteomes" id="UP000663832">
    <property type="component" value="Unassembled WGS sequence"/>
</dbReference>
<sequence>MLSSIRRFFKFIHWLYLQYLLNTALYMLEPWERALFSALLVAIISTAIYSAWCKIKQEQKCRWYQSFFQTIEHFYMQFLLVTTLYVMEPWERLLMITIFLLIISLFTYSAIVYIPFHVHNILQSTMPSIKDIILH</sequence>
<evidence type="ECO:0000313" key="12">
    <source>
        <dbReference type="EMBL" id="CAF0912504.1"/>
    </source>
</evidence>
<keyword evidence="6 10" id="KW-1133">Transmembrane helix</keyword>
<evidence type="ECO:0000313" key="13">
    <source>
        <dbReference type="EMBL" id="CAF1149425.1"/>
    </source>
</evidence>
<keyword evidence="3 10" id="KW-0812">Transmembrane</keyword>
<dbReference type="Proteomes" id="UP000663877">
    <property type="component" value="Unassembled WGS sequence"/>
</dbReference>
<evidence type="ECO:0000313" key="16">
    <source>
        <dbReference type="EMBL" id="CAF3534516.1"/>
    </source>
</evidence>
<dbReference type="EMBL" id="CAJNON010000259">
    <property type="protein sequence ID" value="CAF1149425.1"/>
    <property type="molecule type" value="Genomic_DNA"/>
</dbReference>
<dbReference type="EMBL" id="CAJNOE010000022">
    <property type="protein sequence ID" value="CAF0749141.1"/>
    <property type="molecule type" value="Genomic_DNA"/>
</dbReference>
<evidence type="ECO:0000256" key="4">
    <source>
        <dbReference type="ARBA" id="ARBA00022824"/>
    </source>
</evidence>
<evidence type="ECO:0000256" key="2">
    <source>
        <dbReference type="ARBA" id="ARBA00005189"/>
    </source>
</evidence>
<feature type="transmembrane region" description="Helical" evidence="10">
    <location>
        <begin position="34"/>
        <end position="55"/>
    </location>
</feature>
<dbReference type="PANTHER" id="PTHR47084:SF1">
    <property type="entry name" value="SERINE PALMITOYLTRANSFERASE SMALL SUBUNIT A"/>
    <property type="match status" value="1"/>
</dbReference>
<keyword evidence="19" id="KW-1185">Reference proteome</keyword>
<organism evidence="16 20">
    <name type="scientific">Adineta steineri</name>
    <dbReference type="NCBI Taxonomy" id="433720"/>
    <lineage>
        <taxon>Eukaryota</taxon>
        <taxon>Metazoa</taxon>
        <taxon>Spiralia</taxon>
        <taxon>Gnathifera</taxon>
        <taxon>Rotifera</taxon>
        <taxon>Eurotatoria</taxon>
        <taxon>Bdelloidea</taxon>
        <taxon>Adinetida</taxon>
        <taxon>Adinetidae</taxon>
        <taxon>Adineta</taxon>
    </lineage>
</organism>
<feature type="transmembrane region" description="Helical" evidence="10">
    <location>
        <begin position="67"/>
        <end position="87"/>
    </location>
</feature>
<evidence type="ECO:0000256" key="3">
    <source>
        <dbReference type="ARBA" id="ARBA00022692"/>
    </source>
</evidence>
<reference evidence="16" key="1">
    <citation type="submission" date="2021-02" db="EMBL/GenBank/DDBJ databases">
        <authorList>
            <person name="Nowell W R."/>
        </authorList>
    </citation>
    <scope>NUCLEOTIDE SEQUENCE</scope>
</reference>
<evidence type="ECO:0000256" key="10">
    <source>
        <dbReference type="SAM" id="Phobius"/>
    </source>
</evidence>
<evidence type="ECO:0000313" key="14">
    <source>
        <dbReference type="EMBL" id="CAF1217588.1"/>
    </source>
</evidence>
<proteinExistence type="inferred from homology"/>
<evidence type="ECO:0000313" key="20">
    <source>
        <dbReference type="Proteomes" id="UP000663868"/>
    </source>
</evidence>
<dbReference type="EMBL" id="CAJNOI010000266">
    <property type="protein sequence ID" value="CAF1217588.1"/>
    <property type="molecule type" value="Genomic_DNA"/>
</dbReference>
<dbReference type="GO" id="GO:0005789">
    <property type="term" value="C:endoplasmic reticulum membrane"/>
    <property type="evidence" value="ECO:0007669"/>
    <property type="project" value="UniProtKB-SubCell"/>
</dbReference>
<dbReference type="EMBL" id="CAJOAY010000519">
    <property type="protein sequence ID" value="CAF3683342.1"/>
    <property type="molecule type" value="Genomic_DNA"/>
</dbReference>
<evidence type="ECO:0000313" key="18">
    <source>
        <dbReference type="EMBL" id="CAF3683342.1"/>
    </source>
</evidence>
<dbReference type="Proteomes" id="UP000663860">
    <property type="component" value="Unassembled WGS sequence"/>
</dbReference>
<dbReference type="PANTHER" id="PTHR47084">
    <property type="entry name" value="SERINE PALMITOYLTRANSFERASE SMALL SUBUNIT A"/>
    <property type="match status" value="1"/>
</dbReference>
<evidence type="ECO:0000256" key="7">
    <source>
        <dbReference type="ARBA" id="ARBA00023098"/>
    </source>
</evidence>
<feature type="transmembrane region" description="Helical" evidence="10">
    <location>
        <begin position="12"/>
        <end position="28"/>
    </location>
</feature>
<evidence type="ECO:0000256" key="5">
    <source>
        <dbReference type="ARBA" id="ARBA00022919"/>
    </source>
</evidence>
<keyword evidence="8 10" id="KW-0472">Membrane</keyword>
<gene>
    <name evidence="14" type="ORF">BJG266_LOCUS27797</name>
    <name evidence="11" type="ORF">IZO911_LOCUS4026</name>
    <name evidence="16" type="ORF">KXQ929_LOCUS1849</name>
    <name evidence="18" type="ORF">OKA104_LOCUS11284</name>
    <name evidence="17" type="ORF">OXD698_LOCUS7539</name>
    <name evidence="12" type="ORF">QVE165_LOCUS10085</name>
    <name evidence="15" type="ORF">QVE165_LOCUS32510</name>
    <name evidence="13" type="ORF">VCS650_LOCUS22723</name>
</gene>
<evidence type="ECO:0000256" key="6">
    <source>
        <dbReference type="ARBA" id="ARBA00022989"/>
    </source>
</evidence>